<evidence type="ECO:0000313" key="1">
    <source>
        <dbReference type="EMBL" id="ADI95373.1"/>
    </source>
</evidence>
<reference evidence="1" key="3">
    <citation type="journal article" date="2000" name="J. Bacteriol.">
        <title>A set of genes encoding a second toluene efflux system in Pseudomonas putida DOT-T1 is linked to the tod genes for toluene metabolism.</title>
        <authorList>
            <person name="Mosqueda G."/>
            <person name="Ramos J.L."/>
        </authorList>
    </citation>
    <scope>NUCLEOTIDE SEQUENCE</scope>
    <source>
        <strain evidence="1">DOT-T1E</strain>
    </source>
</reference>
<dbReference type="EMBL" id="GQ884177">
    <property type="protein sequence ID" value="ADI95373.1"/>
    <property type="molecule type" value="Genomic_DNA"/>
</dbReference>
<accession>E0X994</accession>
<sequence length="287" mass="32331">MVAGHHHWIVKRSNEIRLARQGPPNSSPRQRFQDERSRRLCAMISIRSSYHPIDAAILWCGLSEHENEILQIDLSQPGSLRKHFPQWPNLHDHVECICDAILSGELPATYLGHPITSDSHVNRVYYSIRRADLLVWFVRNHPDQKPAFLFSQNVDHSECVSLDAHLAKQAELDFAMHTLEQLQQTYAVAADEMAALSTLNDKLKARLDSLGIPSETSEAMHDKLIGAMLATTLGKDQYGKMQSIYPSQAALVQAILLRFPGVDGLSKSTIDRRFADARRLIALVERG</sequence>
<name>E0X994_PSEPU</name>
<reference evidence="1" key="4">
    <citation type="journal article" date="2001" name="Mol. Microbiol.">
        <title>Global and cognate regulators control the expression of the organic solvent efflux pumps TtgABC and TtgDEF of Pseudomonas putida.</title>
        <authorList>
            <person name="Duque E."/>
            <person name="Segura A."/>
            <person name="Mosqueda G."/>
            <person name="Ramos J.L."/>
        </authorList>
    </citation>
    <scope>NUCLEOTIDE SEQUENCE</scope>
    <source>
        <strain evidence="1">DOT-T1E</strain>
    </source>
</reference>
<reference evidence="1" key="1">
    <citation type="submission" date="1998-10" db="EMBL/GenBank/DDBJ databases">
        <authorList>
            <person name="Mosqueda-Cano G."/>
        </authorList>
    </citation>
    <scope>NUCLEOTIDE SEQUENCE</scope>
    <source>
        <strain evidence="1">DOT-T1E</strain>
    </source>
</reference>
<proteinExistence type="predicted"/>
<protein>
    <submittedName>
        <fullName evidence="1">Uncharacterized protein</fullName>
    </submittedName>
</protein>
<reference evidence="1" key="2">
    <citation type="journal article" date="1999" name="Gene">
        <title>Toluene metabolism by the solvent-tolerant Pseudomonas putida DOT-T1 strain, and its role in solvent impermeabilization.</title>
        <authorList>
            <person name="Mosqueda G."/>
            <person name="Ramos-Gonzalez M.I."/>
            <person name="Ramos J.L."/>
        </authorList>
    </citation>
    <scope>NUCLEOTIDE SEQUENCE</scope>
    <source>
        <strain evidence="1">DOT-T1E</strain>
    </source>
</reference>
<dbReference type="AlphaFoldDB" id="E0X994"/>
<organism evidence="1">
    <name type="scientific">Pseudomonas putida</name>
    <name type="common">Arthrobacter siderocapsulatus</name>
    <dbReference type="NCBI Taxonomy" id="303"/>
    <lineage>
        <taxon>Bacteria</taxon>
        <taxon>Pseudomonadati</taxon>
        <taxon>Pseudomonadota</taxon>
        <taxon>Gammaproteobacteria</taxon>
        <taxon>Pseudomonadales</taxon>
        <taxon>Pseudomonadaceae</taxon>
        <taxon>Pseudomonas</taxon>
    </lineage>
</organism>
<reference evidence="1" key="5">
    <citation type="submission" date="2009-08" db="EMBL/GenBank/DDBJ databases">
        <title>Global regulation of food supply by Pseudomonas putida DOT-T1E.</title>
        <authorList>
            <person name="Daniels C."/>
            <person name="Godoy P."/>
            <person name="Duque E."/>
            <person name="Molina-Henares M.A."/>
            <person name="de la Torre J."/>
            <person name="Del Arco J.M."/>
            <person name="Herrera C."/>
            <person name="Segura A."/>
            <person name="Guazzaroni M.E."/>
            <person name="Ferrer M."/>
            <person name="Ramos J.L."/>
        </authorList>
    </citation>
    <scope>NUCLEOTIDE SEQUENCE</scope>
    <source>
        <strain evidence="1">DOT-T1E</strain>
    </source>
</reference>